<gene>
    <name evidence="1" type="ORF">E5676_scaffold587G00340</name>
</gene>
<dbReference type="AlphaFoldDB" id="A0A5D3E2B5"/>
<reference evidence="1 2" key="1">
    <citation type="submission" date="2019-08" db="EMBL/GenBank/DDBJ databases">
        <title>Draft genome sequences of two oriental melons (Cucumis melo L. var makuwa).</title>
        <authorList>
            <person name="Kwon S.-Y."/>
        </authorList>
    </citation>
    <scope>NUCLEOTIDE SEQUENCE [LARGE SCALE GENOMIC DNA]</scope>
    <source>
        <strain evidence="2">cv. Chang Bougi</strain>
        <tissue evidence="1">Leaf</tissue>
    </source>
</reference>
<evidence type="ECO:0008006" key="3">
    <source>
        <dbReference type="Google" id="ProtNLM"/>
    </source>
</evidence>
<dbReference type="Gene3D" id="2.40.70.10">
    <property type="entry name" value="Acid Proteases"/>
    <property type="match status" value="1"/>
</dbReference>
<comment type="caution">
    <text evidence="1">The sequence shown here is derived from an EMBL/GenBank/DDBJ whole genome shotgun (WGS) entry which is preliminary data.</text>
</comment>
<dbReference type="Proteomes" id="UP000321947">
    <property type="component" value="Unassembled WGS sequence"/>
</dbReference>
<proteinExistence type="predicted"/>
<name>A0A5D3E2B5_CUCMM</name>
<dbReference type="EMBL" id="SSTD01000853">
    <property type="protein sequence ID" value="TYK30024.1"/>
    <property type="molecule type" value="Genomic_DNA"/>
</dbReference>
<evidence type="ECO:0000313" key="1">
    <source>
        <dbReference type="EMBL" id="TYK30024.1"/>
    </source>
</evidence>
<dbReference type="InterPro" id="IPR021109">
    <property type="entry name" value="Peptidase_aspartic_dom_sf"/>
</dbReference>
<evidence type="ECO:0000313" key="2">
    <source>
        <dbReference type="Proteomes" id="UP000321947"/>
    </source>
</evidence>
<protein>
    <recommendedName>
        <fullName evidence="3">Asp_protease_2 domain-containing protein</fullName>
    </recommendedName>
</protein>
<sequence length="141" mass="15688">MKVVNFVAPLIVGLVKQSMVKLGGWRGLVDFVVVKMDDFDVVLGMKFLLERHVIPIPSAKCLVIIESFPTIVRADIHQPNMFKTISAMQLDKNPFRDEPTSVAIFLEALGKSGETVLKDTLCVLENCHGVMPNNWPKSLLP</sequence>
<accession>A0A5D3E2B5</accession>
<organism evidence="1 2">
    <name type="scientific">Cucumis melo var. makuwa</name>
    <name type="common">Oriental melon</name>
    <dbReference type="NCBI Taxonomy" id="1194695"/>
    <lineage>
        <taxon>Eukaryota</taxon>
        <taxon>Viridiplantae</taxon>
        <taxon>Streptophyta</taxon>
        <taxon>Embryophyta</taxon>
        <taxon>Tracheophyta</taxon>
        <taxon>Spermatophyta</taxon>
        <taxon>Magnoliopsida</taxon>
        <taxon>eudicotyledons</taxon>
        <taxon>Gunneridae</taxon>
        <taxon>Pentapetalae</taxon>
        <taxon>rosids</taxon>
        <taxon>fabids</taxon>
        <taxon>Cucurbitales</taxon>
        <taxon>Cucurbitaceae</taxon>
        <taxon>Benincaseae</taxon>
        <taxon>Cucumis</taxon>
    </lineage>
</organism>